<keyword evidence="9" id="KW-1185">Reference proteome</keyword>
<dbReference type="Proteomes" id="UP000198510">
    <property type="component" value="Unassembled WGS sequence"/>
</dbReference>
<name>A0A1G9ARC6_9BACT</name>
<evidence type="ECO:0000256" key="3">
    <source>
        <dbReference type="ARBA" id="ARBA00023002"/>
    </source>
</evidence>
<dbReference type="Gene3D" id="1.10.1060.10">
    <property type="entry name" value="Alpha-helical ferredoxin"/>
    <property type="match status" value="1"/>
</dbReference>
<evidence type="ECO:0000259" key="7">
    <source>
        <dbReference type="PROSITE" id="PS51379"/>
    </source>
</evidence>
<dbReference type="PANTHER" id="PTHR43255:SF1">
    <property type="entry name" value="IRON-SULFUR-BINDING OXIDOREDUCTASE FADF-RELATED"/>
    <property type="match status" value="1"/>
</dbReference>
<feature type="domain" description="4Fe-4S ferredoxin-type" evidence="7">
    <location>
        <begin position="311"/>
        <end position="342"/>
    </location>
</feature>
<dbReference type="InterPro" id="IPR009051">
    <property type="entry name" value="Helical_ferredxn"/>
</dbReference>
<dbReference type="RefSeq" id="WP_089680759.1">
    <property type="nucleotide sequence ID" value="NZ_FNFO01000002.1"/>
</dbReference>
<feature type="domain" description="4Fe-4S ferredoxin-type" evidence="7">
    <location>
        <begin position="374"/>
        <end position="405"/>
    </location>
</feature>
<dbReference type="PANTHER" id="PTHR43255">
    <property type="entry name" value="IRON-SULFUR-BINDING OXIDOREDUCTASE FADF-RELATED-RELATED"/>
    <property type="match status" value="1"/>
</dbReference>
<dbReference type="GO" id="GO:0051539">
    <property type="term" value="F:4 iron, 4 sulfur cluster binding"/>
    <property type="evidence" value="ECO:0007669"/>
    <property type="project" value="UniProtKB-KW"/>
</dbReference>
<feature type="transmembrane region" description="Helical" evidence="6">
    <location>
        <begin position="65"/>
        <end position="89"/>
    </location>
</feature>
<dbReference type="SUPFAM" id="SSF46548">
    <property type="entry name" value="alpha-helical ferredoxin"/>
    <property type="match status" value="1"/>
</dbReference>
<keyword evidence="4" id="KW-0408">Iron</keyword>
<dbReference type="GO" id="GO:0046872">
    <property type="term" value="F:metal ion binding"/>
    <property type="evidence" value="ECO:0007669"/>
    <property type="project" value="UniProtKB-KW"/>
</dbReference>
<keyword evidence="1" id="KW-0004">4Fe-4S</keyword>
<dbReference type="PROSITE" id="PS00198">
    <property type="entry name" value="4FE4S_FER_1"/>
    <property type="match status" value="2"/>
</dbReference>
<keyword evidence="5" id="KW-0411">Iron-sulfur</keyword>
<dbReference type="GO" id="GO:0016491">
    <property type="term" value="F:oxidoreductase activity"/>
    <property type="evidence" value="ECO:0007669"/>
    <property type="project" value="UniProtKB-KW"/>
</dbReference>
<dbReference type="InterPro" id="IPR051460">
    <property type="entry name" value="HdrC_iron-sulfur_subunit"/>
</dbReference>
<evidence type="ECO:0000256" key="5">
    <source>
        <dbReference type="ARBA" id="ARBA00023014"/>
    </source>
</evidence>
<feature type="transmembrane region" description="Helical" evidence="6">
    <location>
        <begin position="6"/>
        <end position="21"/>
    </location>
</feature>
<evidence type="ECO:0000256" key="1">
    <source>
        <dbReference type="ARBA" id="ARBA00022485"/>
    </source>
</evidence>
<sequence>MAYLQQILFVLVLAVAGYLLYRRISRIRKNIHLGRPEDRNDRPGERLQTMLLVAFGQKKMFKKPLVAFMHFILYVGFILINIEILEIILDGLFGSHRLFFPALGIVYGPIIHFFELLALGVIVVCVIFLIRRNVKGVGVKRLDPDYHREMIGWPRLDGNLILVFEILLMMAFLTMNAADVALQNRGVAHYAEAQTGGFLVSQLFVPFFESWENTTALVAYERFAWWFHICGILGFALYVTYSKHLHIFMAFPNTYYSRLLPKGEMKNMDRVTTEVKLMLGLPVENGNADAAAPEAADIPRFGVKDVNDLTWKHIMEAYTCTECGRCTSVCPANITGKKLSPRKIMMDVRDRAETVGRSLEKGGPGLEDGKSLYGDYTTKEELMACTSCNACVEACPVNINPLDIILEQRRYIAMEEAQTPAAWNAMFQNVENNFAPWAFSPADRFNWAAGLENGSQKAETEA</sequence>
<evidence type="ECO:0000313" key="9">
    <source>
        <dbReference type="Proteomes" id="UP000198510"/>
    </source>
</evidence>
<keyword evidence="6" id="KW-0472">Membrane</keyword>
<proteinExistence type="predicted"/>
<feature type="transmembrane region" description="Helical" evidence="6">
    <location>
        <begin position="223"/>
        <end position="241"/>
    </location>
</feature>
<organism evidence="8 9">
    <name type="scientific">Catalinimonas alkaloidigena</name>
    <dbReference type="NCBI Taxonomy" id="1075417"/>
    <lineage>
        <taxon>Bacteria</taxon>
        <taxon>Pseudomonadati</taxon>
        <taxon>Bacteroidota</taxon>
        <taxon>Cytophagia</taxon>
        <taxon>Cytophagales</taxon>
        <taxon>Catalimonadaceae</taxon>
        <taxon>Catalinimonas</taxon>
    </lineage>
</organism>
<evidence type="ECO:0000313" key="8">
    <source>
        <dbReference type="EMBL" id="SDK29817.1"/>
    </source>
</evidence>
<dbReference type="GO" id="GO:0005886">
    <property type="term" value="C:plasma membrane"/>
    <property type="evidence" value="ECO:0007669"/>
    <property type="project" value="TreeGrafter"/>
</dbReference>
<dbReference type="InterPro" id="IPR017896">
    <property type="entry name" value="4Fe4S_Fe-S-bd"/>
</dbReference>
<evidence type="ECO:0000256" key="4">
    <source>
        <dbReference type="ARBA" id="ARBA00023004"/>
    </source>
</evidence>
<evidence type="ECO:0000256" key="2">
    <source>
        <dbReference type="ARBA" id="ARBA00022723"/>
    </source>
</evidence>
<feature type="transmembrane region" description="Helical" evidence="6">
    <location>
        <begin position="158"/>
        <end position="178"/>
    </location>
</feature>
<dbReference type="SUPFAM" id="SSF103501">
    <property type="entry name" value="Respiratory nitrate reductase 1 gamma chain"/>
    <property type="match status" value="1"/>
</dbReference>
<keyword evidence="2" id="KW-0479">Metal-binding</keyword>
<protein>
    <submittedName>
        <fullName evidence="8">4Fe-4S dicluster domain-containing protein</fullName>
    </submittedName>
</protein>
<dbReference type="PROSITE" id="PS51379">
    <property type="entry name" value="4FE4S_FER_2"/>
    <property type="match status" value="2"/>
</dbReference>
<dbReference type="EMBL" id="FNFO01000002">
    <property type="protein sequence ID" value="SDK29817.1"/>
    <property type="molecule type" value="Genomic_DNA"/>
</dbReference>
<keyword evidence="6" id="KW-1133">Transmembrane helix</keyword>
<dbReference type="STRING" id="1075417.SAMN05421823_102387"/>
<accession>A0A1G9ARC6</accession>
<dbReference type="InterPro" id="IPR036197">
    <property type="entry name" value="NarG-like_sf"/>
</dbReference>
<gene>
    <name evidence="8" type="ORF">SAMN05421823_102387</name>
</gene>
<dbReference type="OrthoDB" id="9769677at2"/>
<feature type="transmembrane region" description="Helical" evidence="6">
    <location>
        <begin position="109"/>
        <end position="130"/>
    </location>
</feature>
<dbReference type="Pfam" id="PF13187">
    <property type="entry name" value="Fer4_9"/>
    <property type="match status" value="1"/>
</dbReference>
<dbReference type="InterPro" id="IPR017900">
    <property type="entry name" value="4Fe4S_Fe_S_CS"/>
</dbReference>
<keyword evidence="3" id="KW-0560">Oxidoreductase</keyword>
<dbReference type="AlphaFoldDB" id="A0A1G9ARC6"/>
<keyword evidence="6" id="KW-0812">Transmembrane</keyword>
<evidence type="ECO:0000256" key="6">
    <source>
        <dbReference type="SAM" id="Phobius"/>
    </source>
</evidence>
<reference evidence="8 9" key="1">
    <citation type="submission" date="2016-10" db="EMBL/GenBank/DDBJ databases">
        <authorList>
            <person name="de Groot N.N."/>
        </authorList>
    </citation>
    <scope>NUCLEOTIDE SEQUENCE [LARGE SCALE GENOMIC DNA]</scope>
    <source>
        <strain evidence="8 9">DSM 25186</strain>
    </source>
</reference>